<dbReference type="PANTHER" id="PTHR33986">
    <property type="entry name" value="OS02G0535700 PROTEIN"/>
    <property type="match status" value="1"/>
</dbReference>
<evidence type="ECO:0000313" key="1">
    <source>
        <dbReference type="EMBL" id="MCX2562643.1"/>
    </source>
</evidence>
<keyword evidence="2" id="KW-1185">Reference proteome</keyword>
<dbReference type="RefSeq" id="WP_173559524.1">
    <property type="nucleotide sequence ID" value="NZ_JAPIUZ010000001.1"/>
</dbReference>
<comment type="caution">
    <text evidence="1">The sequence shown here is derived from an EMBL/GenBank/DDBJ whole genome shotgun (WGS) entry which is preliminary data.</text>
</comment>
<dbReference type="Proteomes" id="UP001301152">
    <property type="component" value="Unassembled WGS sequence"/>
</dbReference>
<dbReference type="Pfam" id="PF06258">
    <property type="entry name" value="Mito_fiss_Elm1"/>
    <property type="match status" value="1"/>
</dbReference>
<proteinExistence type="predicted"/>
<accession>A0ABT3QBG5</accession>
<gene>
    <name evidence="1" type="ORF">OQ497_01490</name>
</gene>
<reference evidence="1 2" key="1">
    <citation type="submission" date="2022-11" db="EMBL/GenBank/DDBJ databases">
        <title>Genome sequencing of Acetobacter type strain.</title>
        <authorList>
            <person name="Heo J."/>
            <person name="Lee D."/>
            <person name="Han B.-H."/>
            <person name="Hong S.-B."/>
            <person name="Kwon S.-W."/>
        </authorList>
    </citation>
    <scope>NUCLEOTIDE SEQUENCE [LARGE SCALE GENOMIC DNA]</scope>
    <source>
        <strain evidence="1 2">KACC 21253</strain>
    </source>
</reference>
<dbReference type="PANTHER" id="PTHR33986:SF15">
    <property type="entry name" value="MITOCHONDRIAL FISSION PROTEIN ELM1"/>
    <property type="match status" value="1"/>
</dbReference>
<dbReference type="EMBL" id="JAPIUZ010000001">
    <property type="protein sequence ID" value="MCX2562643.1"/>
    <property type="molecule type" value="Genomic_DNA"/>
</dbReference>
<sequence>MRSQACGLAVRAEWQSAFHPVRPSRLSRLLLCGPEMLSRRCLADLNGVDLVKEAQKTAQVLISIGGKGGAAGAALSAVAGLPVVQIQHPRQALSRFNLILACVHDEISGPNVLLGRTALHGLMPEVLEQVRAEWMPRFAHLPRPLTAALVGGSNGRFSFGVREAASLGDALAVTTADSRGSLMVTPSRRTDPAALAVLTERVHAVGGEVWNGEGDNPYKGLIACADQIVVTTDSVSMVSEAVAGTAPVSVFPLPGRSRRIFRFVDELVKAGRVRLLESRAQRLPKIWAVQPLDDTTELVGEMHRRLAL</sequence>
<dbReference type="InterPro" id="IPR009367">
    <property type="entry name" value="Elm1-like"/>
</dbReference>
<evidence type="ECO:0000313" key="2">
    <source>
        <dbReference type="Proteomes" id="UP001301152"/>
    </source>
</evidence>
<protein>
    <submittedName>
        <fullName evidence="1">Mitochondrial fission ELM1 family protein</fullName>
    </submittedName>
</protein>
<name>A0ABT3QBG5_9PROT</name>
<organism evidence="1 2">
    <name type="scientific">Acetobacter thailandicus</name>
    <dbReference type="NCBI Taxonomy" id="1502842"/>
    <lineage>
        <taxon>Bacteria</taxon>
        <taxon>Pseudomonadati</taxon>
        <taxon>Pseudomonadota</taxon>
        <taxon>Alphaproteobacteria</taxon>
        <taxon>Acetobacterales</taxon>
        <taxon>Acetobacteraceae</taxon>
        <taxon>Acetobacter</taxon>
    </lineage>
</organism>